<evidence type="ECO:0000313" key="2">
    <source>
        <dbReference type="Proteomes" id="UP000789920"/>
    </source>
</evidence>
<proteinExistence type="predicted"/>
<dbReference type="EMBL" id="CAJVQC010045134">
    <property type="protein sequence ID" value="CAG8780792.1"/>
    <property type="molecule type" value="Genomic_DNA"/>
</dbReference>
<gene>
    <name evidence="1" type="ORF">RPERSI_LOCUS17549</name>
</gene>
<name>A0ACA9R8G6_9GLOM</name>
<protein>
    <submittedName>
        <fullName evidence="1">29766_t:CDS:1</fullName>
    </submittedName>
</protein>
<sequence>EPPTISMPCWTFISKGMSIYGQKEICFTLLRSEDEKETDFPIQ</sequence>
<reference evidence="1" key="1">
    <citation type="submission" date="2021-06" db="EMBL/GenBank/DDBJ databases">
        <authorList>
            <person name="Kallberg Y."/>
            <person name="Tangrot J."/>
            <person name="Rosling A."/>
        </authorList>
    </citation>
    <scope>NUCLEOTIDE SEQUENCE</scope>
    <source>
        <strain evidence="1">MA461A</strain>
    </source>
</reference>
<accession>A0ACA9R8G6</accession>
<organism evidence="1 2">
    <name type="scientific">Racocetra persica</name>
    <dbReference type="NCBI Taxonomy" id="160502"/>
    <lineage>
        <taxon>Eukaryota</taxon>
        <taxon>Fungi</taxon>
        <taxon>Fungi incertae sedis</taxon>
        <taxon>Mucoromycota</taxon>
        <taxon>Glomeromycotina</taxon>
        <taxon>Glomeromycetes</taxon>
        <taxon>Diversisporales</taxon>
        <taxon>Gigasporaceae</taxon>
        <taxon>Racocetra</taxon>
    </lineage>
</organism>
<evidence type="ECO:0000313" key="1">
    <source>
        <dbReference type="EMBL" id="CAG8780792.1"/>
    </source>
</evidence>
<feature type="non-terminal residue" evidence="1">
    <location>
        <position position="43"/>
    </location>
</feature>
<dbReference type="Proteomes" id="UP000789920">
    <property type="component" value="Unassembled WGS sequence"/>
</dbReference>
<keyword evidence="2" id="KW-1185">Reference proteome</keyword>
<feature type="non-terminal residue" evidence="1">
    <location>
        <position position="1"/>
    </location>
</feature>
<comment type="caution">
    <text evidence="1">The sequence shown here is derived from an EMBL/GenBank/DDBJ whole genome shotgun (WGS) entry which is preliminary data.</text>
</comment>